<evidence type="ECO:0000259" key="6">
    <source>
        <dbReference type="Pfam" id="PF00669"/>
    </source>
</evidence>
<reference evidence="7 8" key="1">
    <citation type="submission" date="2022-10" db="EMBL/GenBank/DDBJ databases">
        <title>Xanthomonas sp. H13-6.</title>
        <authorList>
            <person name="Liu X."/>
            <person name="Deng Z."/>
            <person name="Jiang Y."/>
            <person name="Yu T."/>
            <person name="Ai J."/>
        </authorList>
    </citation>
    <scope>NUCLEOTIDE SEQUENCE [LARGE SCALE GENOMIC DNA]</scope>
    <source>
        <strain evidence="7 8">H13-6</strain>
    </source>
</reference>
<evidence type="ECO:0000256" key="2">
    <source>
        <dbReference type="ARBA" id="ARBA00004613"/>
    </source>
</evidence>
<dbReference type="Proteomes" id="UP001209922">
    <property type="component" value="Unassembled WGS sequence"/>
</dbReference>
<evidence type="ECO:0000256" key="3">
    <source>
        <dbReference type="ARBA" id="ARBA00005709"/>
    </source>
</evidence>
<evidence type="ECO:0000313" key="7">
    <source>
        <dbReference type="EMBL" id="MCW4474000.1"/>
    </source>
</evidence>
<keyword evidence="7" id="KW-0969">Cilium</keyword>
<name>A0ABT3JZT6_9XANT</name>
<proteinExistence type="inferred from homology"/>
<evidence type="ECO:0000256" key="4">
    <source>
        <dbReference type="ARBA" id="ARBA00022525"/>
    </source>
</evidence>
<dbReference type="Pfam" id="PF00669">
    <property type="entry name" value="Flagellin_N"/>
    <property type="match status" value="1"/>
</dbReference>
<comment type="caution">
    <text evidence="7">The sequence shown here is derived from an EMBL/GenBank/DDBJ whole genome shotgun (WGS) entry which is preliminary data.</text>
</comment>
<accession>A0ABT3JZT6</accession>
<sequence>MINRISTNMMYNQSVSLMLGKQAKLSHLEQQLATGKRLVSAKDDPVTAGTAVNLDRTVAELARFQQNANVVQNRLGLQENALQQAGEMMSRVTELTIQANNPALSSADLQAIGAELRSIHEGLLALANSTDGNGRYLFAGASDDSTAFSLANGIISYNGDQTQKQVEVAPQTYVADALPGSEIFMRIRTGDGTVDGSSGAGNTGTGVLTDLSRDSSSGNWNGDSYTVRFTGPDTYDVLDAGGNPIQSGTFKAGEDISFQGLRIHVEGEPAAGDTFGIGAAGTRDIFSTITGLISALEMDTATPAAAAAQQNVLQAGIRDVARAAEKMIDARASGGSQLMALDNAAALREANEVTIKTTLSSLRDLDYAEAISQYQLESAALQAAQTIFSQMQSMSLFNMIR</sequence>
<protein>
    <submittedName>
        <fullName evidence="7">Flagellar hook-associated protein FlgL</fullName>
    </submittedName>
</protein>
<organism evidence="7 8">
    <name type="scientific">Xanthomonas chitinilytica</name>
    <dbReference type="NCBI Taxonomy" id="2989819"/>
    <lineage>
        <taxon>Bacteria</taxon>
        <taxon>Pseudomonadati</taxon>
        <taxon>Pseudomonadota</taxon>
        <taxon>Gammaproteobacteria</taxon>
        <taxon>Lysobacterales</taxon>
        <taxon>Lysobacteraceae</taxon>
        <taxon>Xanthomonas</taxon>
    </lineage>
</organism>
<comment type="similarity">
    <text evidence="3">Belongs to the bacterial flagellin family.</text>
</comment>
<evidence type="ECO:0000256" key="1">
    <source>
        <dbReference type="ARBA" id="ARBA00004365"/>
    </source>
</evidence>
<dbReference type="PANTHER" id="PTHR42792">
    <property type="entry name" value="FLAGELLIN"/>
    <property type="match status" value="1"/>
</dbReference>
<dbReference type="EMBL" id="JAPCHY010000016">
    <property type="protein sequence ID" value="MCW4474000.1"/>
    <property type="molecule type" value="Genomic_DNA"/>
</dbReference>
<comment type="subcellular location">
    <subcellularLocation>
        <location evidence="1">Bacterial flagellum</location>
    </subcellularLocation>
    <subcellularLocation>
        <location evidence="2">Secreted</location>
    </subcellularLocation>
</comment>
<gene>
    <name evidence="7" type="primary">flgL</name>
    <name evidence="7" type="ORF">OK345_15980</name>
</gene>
<dbReference type="InterPro" id="IPR001492">
    <property type="entry name" value="Flagellin"/>
</dbReference>
<dbReference type="InterPro" id="IPR013384">
    <property type="entry name" value="Flagell_FlgL"/>
</dbReference>
<dbReference type="PANTHER" id="PTHR42792:SF1">
    <property type="entry name" value="FLAGELLAR HOOK-ASSOCIATED PROTEIN 3"/>
    <property type="match status" value="1"/>
</dbReference>
<dbReference type="InterPro" id="IPR001029">
    <property type="entry name" value="Flagellin_N"/>
</dbReference>
<dbReference type="SUPFAM" id="SSF64518">
    <property type="entry name" value="Phase 1 flagellin"/>
    <property type="match status" value="1"/>
</dbReference>
<evidence type="ECO:0000313" key="8">
    <source>
        <dbReference type="Proteomes" id="UP001209922"/>
    </source>
</evidence>
<keyword evidence="4" id="KW-0964">Secreted</keyword>
<keyword evidence="7" id="KW-0966">Cell projection</keyword>
<feature type="domain" description="Flagellin N-terminal" evidence="6">
    <location>
        <begin position="5"/>
        <end position="141"/>
    </location>
</feature>
<keyword evidence="7" id="KW-0282">Flagellum</keyword>
<dbReference type="RefSeq" id="WP_265129002.1">
    <property type="nucleotide sequence ID" value="NZ_JAPCHY010000016.1"/>
</dbReference>
<keyword evidence="8" id="KW-1185">Reference proteome</keyword>
<evidence type="ECO:0000256" key="5">
    <source>
        <dbReference type="ARBA" id="ARBA00023143"/>
    </source>
</evidence>
<dbReference type="Gene3D" id="1.20.1330.10">
    <property type="entry name" value="f41 fragment of flagellin, N-terminal domain"/>
    <property type="match status" value="2"/>
</dbReference>
<keyword evidence="5" id="KW-0975">Bacterial flagellum</keyword>
<dbReference type="NCBIfam" id="TIGR02550">
    <property type="entry name" value="flagell_flgL"/>
    <property type="match status" value="1"/>
</dbReference>